<accession>A0A161YH04</accession>
<evidence type="ECO:0000256" key="8">
    <source>
        <dbReference type="SAM" id="Phobius"/>
    </source>
</evidence>
<keyword evidence="3" id="KW-1003">Cell membrane</keyword>
<feature type="transmembrane region" description="Helical" evidence="8">
    <location>
        <begin position="151"/>
        <end position="170"/>
    </location>
</feature>
<dbReference type="AlphaFoldDB" id="A0A161YH04"/>
<evidence type="ECO:0000259" key="9">
    <source>
        <dbReference type="Pfam" id="PF00892"/>
    </source>
</evidence>
<sequence length="315" mass="35012">MNKEIKGILITLLAAASFGAVAPIAKFIYQYEITPNFMLALRFLIASLFLWGYIFINRKKVNCKLEKEQMIIMIIIGALVYFLTTIFYFNAIKFIPVSLHVMIFYSYPFMVNIFSFLVLKEKISKNQSMAMIIAFVGLLLTVSINSSGLSIIGITLSLLAAIFNGSYILLLGTIKINRIDSVVTAAYTNLFSSISFFIYCGIREEIYVDMPSDGWIAIVFIAIVSTAIGIISLSKGIRMIGASKASIISTFEPLEGVILSFIFLGESMNIRQIIGIVLILSAIITINSSDKKMGEKDSKIQEEGTSRNAYHEKTL</sequence>
<evidence type="ECO:0000256" key="6">
    <source>
        <dbReference type="ARBA" id="ARBA00023136"/>
    </source>
</evidence>
<keyword evidence="11" id="KW-1185">Reference proteome</keyword>
<evidence type="ECO:0000256" key="3">
    <source>
        <dbReference type="ARBA" id="ARBA00022475"/>
    </source>
</evidence>
<proteinExistence type="inferred from homology"/>
<evidence type="ECO:0000256" key="7">
    <source>
        <dbReference type="SAM" id="MobiDB-lite"/>
    </source>
</evidence>
<comment type="subcellular location">
    <subcellularLocation>
        <location evidence="1">Cell membrane</location>
        <topology evidence="1">Multi-pass membrane protein</topology>
    </subcellularLocation>
</comment>
<feature type="transmembrane region" description="Helical" evidence="8">
    <location>
        <begin position="182"/>
        <end position="202"/>
    </location>
</feature>
<dbReference type="RefSeq" id="WP_066628461.1">
    <property type="nucleotide sequence ID" value="NZ_FQXL01000053.1"/>
</dbReference>
<evidence type="ECO:0000256" key="1">
    <source>
        <dbReference type="ARBA" id="ARBA00004651"/>
    </source>
</evidence>
<feature type="transmembrane region" description="Helical" evidence="8">
    <location>
        <begin position="245"/>
        <end position="264"/>
    </location>
</feature>
<dbReference type="EMBL" id="LWAE01000008">
    <property type="protein sequence ID" value="KZL89482.1"/>
    <property type="molecule type" value="Genomic_DNA"/>
</dbReference>
<keyword evidence="5 8" id="KW-1133">Transmembrane helix</keyword>
<evidence type="ECO:0000256" key="5">
    <source>
        <dbReference type="ARBA" id="ARBA00022989"/>
    </source>
</evidence>
<dbReference type="SUPFAM" id="SSF103481">
    <property type="entry name" value="Multidrug resistance efflux transporter EmrE"/>
    <property type="match status" value="2"/>
</dbReference>
<feature type="transmembrane region" description="Helical" evidence="8">
    <location>
        <begin position="39"/>
        <end position="58"/>
    </location>
</feature>
<protein>
    <submittedName>
        <fullName evidence="10">Putative inner membrane transporter YicL</fullName>
    </submittedName>
</protein>
<dbReference type="Gene3D" id="1.10.3730.20">
    <property type="match status" value="1"/>
</dbReference>
<dbReference type="Pfam" id="PF00892">
    <property type="entry name" value="EamA"/>
    <property type="match status" value="2"/>
</dbReference>
<feature type="transmembrane region" description="Helical" evidence="8">
    <location>
        <begin position="270"/>
        <end position="289"/>
    </location>
</feature>
<evidence type="ECO:0000256" key="2">
    <source>
        <dbReference type="ARBA" id="ARBA00007362"/>
    </source>
</evidence>
<dbReference type="STRING" id="1121326.CLMAG_49710"/>
<comment type="caution">
    <text evidence="10">The sequence shown here is derived from an EMBL/GenBank/DDBJ whole genome shotgun (WGS) entry which is preliminary data.</text>
</comment>
<feature type="domain" description="EamA" evidence="9">
    <location>
        <begin position="152"/>
        <end position="287"/>
    </location>
</feature>
<comment type="similarity">
    <text evidence="2">Belongs to the EamA transporter family.</text>
</comment>
<feature type="transmembrane region" description="Helical" evidence="8">
    <location>
        <begin position="70"/>
        <end position="91"/>
    </location>
</feature>
<feature type="transmembrane region" description="Helical" evidence="8">
    <location>
        <begin position="128"/>
        <end position="145"/>
    </location>
</feature>
<feature type="transmembrane region" description="Helical" evidence="8">
    <location>
        <begin position="214"/>
        <end position="233"/>
    </location>
</feature>
<name>A0A161YH04_9CLOT</name>
<dbReference type="GO" id="GO:0005886">
    <property type="term" value="C:plasma membrane"/>
    <property type="evidence" value="ECO:0007669"/>
    <property type="project" value="UniProtKB-SubCell"/>
</dbReference>
<dbReference type="PANTHER" id="PTHR32322:SF18">
    <property type="entry name" value="S-ADENOSYLMETHIONINE_S-ADENOSYLHOMOCYSTEINE TRANSPORTER"/>
    <property type="match status" value="1"/>
</dbReference>
<dbReference type="OrthoDB" id="9808556at2"/>
<dbReference type="InterPro" id="IPR037185">
    <property type="entry name" value="EmrE-like"/>
</dbReference>
<dbReference type="PANTHER" id="PTHR32322">
    <property type="entry name" value="INNER MEMBRANE TRANSPORTER"/>
    <property type="match status" value="1"/>
</dbReference>
<feature type="domain" description="EamA" evidence="9">
    <location>
        <begin position="6"/>
        <end position="142"/>
    </location>
</feature>
<dbReference type="InterPro" id="IPR000620">
    <property type="entry name" value="EamA_dom"/>
</dbReference>
<dbReference type="PATRIC" id="fig|1121326.3.peg.5036"/>
<dbReference type="Proteomes" id="UP000076603">
    <property type="component" value="Unassembled WGS sequence"/>
</dbReference>
<reference evidence="10 11" key="1">
    <citation type="submission" date="2016-04" db="EMBL/GenBank/DDBJ databases">
        <title>Genome sequence of Clostridium magnum DSM 2767.</title>
        <authorList>
            <person name="Poehlein A."/>
            <person name="Uhlig R."/>
            <person name="Fischer R."/>
            <person name="Bahl H."/>
            <person name="Daniel R."/>
        </authorList>
    </citation>
    <scope>NUCLEOTIDE SEQUENCE [LARGE SCALE GENOMIC DNA]</scope>
    <source>
        <strain evidence="10 11">DSM 2767</strain>
    </source>
</reference>
<keyword evidence="4 8" id="KW-0812">Transmembrane</keyword>
<feature type="transmembrane region" description="Helical" evidence="8">
    <location>
        <begin position="97"/>
        <end position="119"/>
    </location>
</feature>
<organism evidence="10 11">
    <name type="scientific">Clostridium magnum DSM 2767</name>
    <dbReference type="NCBI Taxonomy" id="1121326"/>
    <lineage>
        <taxon>Bacteria</taxon>
        <taxon>Bacillati</taxon>
        <taxon>Bacillota</taxon>
        <taxon>Clostridia</taxon>
        <taxon>Eubacteriales</taxon>
        <taxon>Clostridiaceae</taxon>
        <taxon>Clostridium</taxon>
    </lineage>
</organism>
<dbReference type="InterPro" id="IPR050638">
    <property type="entry name" value="AA-Vitamin_Transporters"/>
</dbReference>
<evidence type="ECO:0000313" key="10">
    <source>
        <dbReference type="EMBL" id="KZL89482.1"/>
    </source>
</evidence>
<evidence type="ECO:0000313" key="11">
    <source>
        <dbReference type="Proteomes" id="UP000076603"/>
    </source>
</evidence>
<gene>
    <name evidence="10" type="primary">yicL_4</name>
    <name evidence="10" type="ORF">CLMAG_49710</name>
</gene>
<feature type="region of interest" description="Disordered" evidence="7">
    <location>
        <begin position="295"/>
        <end position="315"/>
    </location>
</feature>
<keyword evidence="6 8" id="KW-0472">Membrane</keyword>
<evidence type="ECO:0000256" key="4">
    <source>
        <dbReference type="ARBA" id="ARBA00022692"/>
    </source>
</evidence>